<dbReference type="VEuPathDB" id="CryptoDB:Vbra_7288"/>
<sequence>MSSLVAPNPQPNGPIQYSHMWTCCYDDLMVSEALTFSGSPIIHPRDRLPLFNEEIPRVEYNPEPQSIFDQIRGPTDDSIRPVAKFMGVLKDPAEGTFRRGVGVDMWWPYVAFEPKSGRCVNTCPRDDWPSNHAPLAI</sequence>
<dbReference type="EMBL" id="CDMY01000221">
    <property type="protein sequence ID" value="CEL94562.1"/>
    <property type="molecule type" value="Genomic_DNA"/>
</dbReference>
<organism evidence="1 2">
    <name type="scientific">Vitrella brassicaformis (strain CCMP3155)</name>
    <dbReference type="NCBI Taxonomy" id="1169540"/>
    <lineage>
        <taxon>Eukaryota</taxon>
        <taxon>Sar</taxon>
        <taxon>Alveolata</taxon>
        <taxon>Colpodellida</taxon>
        <taxon>Vitrellaceae</taxon>
        <taxon>Vitrella</taxon>
    </lineage>
</organism>
<proteinExistence type="predicted"/>
<dbReference type="Proteomes" id="UP000041254">
    <property type="component" value="Unassembled WGS sequence"/>
</dbReference>
<reference evidence="1 2" key="1">
    <citation type="submission" date="2014-11" db="EMBL/GenBank/DDBJ databases">
        <authorList>
            <person name="Zhu J."/>
            <person name="Qi W."/>
            <person name="Song R."/>
        </authorList>
    </citation>
    <scope>NUCLEOTIDE SEQUENCE [LARGE SCALE GENOMIC DNA]</scope>
</reference>
<gene>
    <name evidence="1" type="ORF">Vbra_7288</name>
</gene>
<protein>
    <submittedName>
        <fullName evidence="1">Uncharacterized protein</fullName>
    </submittedName>
</protein>
<evidence type="ECO:0000313" key="1">
    <source>
        <dbReference type="EMBL" id="CEL94562.1"/>
    </source>
</evidence>
<name>A0A0G4EFQ4_VITBC</name>
<keyword evidence="2" id="KW-1185">Reference proteome</keyword>
<evidence type="ECO:0000313" key="2">
    <source>
        <dbReference type="Proteomes" id="UP000041254"/>
    </source>
</evidence>
<dbReference type="InParanoid" id="A0A0G4EFQ4"/>
<dbReference type="AlphaFoldDB" id="A0A0G4EFQ4"/>
<accession>A0A0G4EFQ4</accession>